<reference evidence="8" key="2">
    <citation type="submission" date="2025-09" db="UniProtKB">
        <authorList>
            <consortium name="Ensembl"/>
        </authorList>
    </citation>
    <scope>IDENTIFICATION</scope>
</reference>
<sequence length="156" mass="16169">MGTCASLCPSSSPSSSDGLCNSKGCFPPGKQGECTPLPLTSSLTPALCSSSSQGSFPPSPSLQSLCSTVGGSPAFVGFPSAPLTAAVCPAAEPCSLPLDEGGCRRYTLRWYHSQRGAECRPFVYSGCGGNSNRFDSREECELRCGQRFLGCSQCGF</sequence>
<dbReference type="SMART" id="SM00131">
    <property type="entry name" value="KU"/>
    <property type="match status" value="1"/>
</dbReference>
<evidence type="ECO:0000256" key="4">
    <source>
        <dbReference type="ARBA" id="ARBA00022729"/>
    </source>
</evidence>
<dbReference type="AlphaFoldDB" id="A0A8B9FS67"/>
<dbReference type="Gene3D" id="4.10.410.10">
    <property type="entry name" value="Pancreatic trypsin inhibitor Kunitz domain"/>
    <property type="match status" value="1"/>
</dbReference>
<evidence type="ECO:0000313" key="9">
    <source>
        <dbReference type="Proteomes" id="UP000694522"/>
    </source>
</evidence>
<name>A0A8B9FS67_9PSIT</name>
<dbReference type="InterPro" id="IPR020901">
    <property type="entry name" value="Prtase_inh_Kunz-CS"/>
</dbReference>
<keyword evidence="5" id="KW-0722">Serine protease inhibitor</keyword>
<dbReference type="InterPro" id="IPR036880">
    <property type="entry name" value="Kunitz_BPTI_sf"/>
</dbReference>
<proteinExistence type="predicted"/>
<dbReference type="PANTHER" id="PTHR45938">
    <property type="entry name" value="ACP24A4-RELATED"/>
    <property type="match status" value="1"/>
</dbReference>
<keyword evidence="9" id="KW-1185">Reference proteome</keyword>
<accession>A0A8B9FS67</accession>
<dbReference type="GO" id="GO:0007179">
    <property type="term" value="P:transforming growth factor beta receptor signaling pathway"/>
    <property type="evidence" value="ECO:0007669"/>
    <property type="project" value="TreeGrafter"/>
</dbReference>
<dbReference type="Proteomes" id="UP000694522">
    <property type="component" value="Unplaced"/>
</dbReference>
<evidence type="ECO:0000256" key="2">
    <source>
        <dbReference type="ARBA" id="ARBA00022525"/>
    </source>
</evidence>
<evidence type="ECO:0000256" key="3">
    <source>
        <dbReference type="ARBA" id="ARBA00022690"/>
    </source>
</evidence>
<dbReference type="PROSITE" id="PS00280">
    <property type="entry name" value="BPTI_KUNITZ_1"/>
    <property type="match status" value="1"/>
</dbReference>
<dbReference type="GO" id="GO:0048019">
    <property type="term" value="F:receptor antagonist activity"/>
    <property type="evidence" value="ECO:0007669"/>
    <property type="project" value="TreeGrafter"/>
</dbReference>
<dbReference type="InterPro" id="IPR002223">
    <property type="entry name" value="Kunitz_BPTI"/>
</dbReference>
<reference evidence="8" key="1">
    <citation type="submission" date="2025-08" db="UniProtKB">
        <authorList>
            <consortium name="Ensembl"/>
        </authorList>
    </citation>
    <scope>IDENTIFICATION</scope>
</reference>
<evidence type="ECO:0000256" key="1">
    <source>
        <dbReference type="ARBA" id="ARBA00004613"/>
    </source>
</evidence>
<keyword evidence="3" id="KW-0646">Protease inhibitor</keyword>
<dbReference type="GO" id="GO:0005615">
    <property type="term" value="C:extracellular space"/>
    <property type="evidence" value="ECO:0007669"/>
    <property type="project" value="TreeGrafter"/>
</dbReference>
<dbReference type="GO" id="GO:0004867">
    <property type="term" value="F:serine-type endopeptidase inhibitor activity"/>
    <property type="evidence" value="ECO:0007669"/>
    <property type="project" value="UniProtKB-KW"/>
</dbReference>
<feature type="domain" description="BPTI/Kunitz inhibitor" evidence="7">
    <location>
        <begin position="94"/>
        <end position="144"/>
    </location>
</feature>
<keyword evidence="4" id="KW-0732">Signal</keyword>
<dbReference type="PRINTS" id="PR00759">
    <property type="entry name" value="BASICPTASE"/>
</dbReference>
<dbReference type="GO" id="GO:0050431">
    <property type="term" value="F:transforming growth factor beta binding"/>
    <property type="evidence" value="ECO:0007669"/>
    <property type="project" value="TreeGrafter"/>
</dbReference>
<evidence type="ECO:0000256" key="5">
    <source>
        <dbReference type="ARBA" id="ARBA00022900"/>
    </source>
</evidence>
<evidence type="ECO:0000256" key="6">
    <source>
        <dbReference type="ARBA" id="ARBA00023157"/>
    </source>
</evidence>
<dbReference type="SUPFAM" id="SSF57362">
    <property type="entry name" value="BPTI-like"/>
    <property type="match status" value="1"/>
</dbReference>
<protein>
    <recommendedName>
        <fullName evidence="7">BPTI/Kunitz inhibitor domain-containing protein</fullName>
    </recommendedName>
</protein>
<dbReference type="PANTHER" id="PTHR45938:SF11">
    <property type="entry name" value="WAP, KAZAL, IMMUNOGLOBULIN, KUNITZ AND NTR DOMAIN-CONTAINING PROTEIN 2-LIKE"/>
    <property type="match status" value="1"/>
</dbReference>
<dbReference type="Pfam" id="PF00014">
    <property type="entry name" value="Kunitz_BPTI"/>
    <property type="match status" value="1"/>
</dbReference>
<organism evidence="8 9">
    <name type="scientific">Amazona collaria</name>
    <name type="common">yellow-billed parrot</name>
    <dbReference type="NCBI Taxonomy" id="241587"/>
    <lineage>
        <taxon>Eukaryota</taxon>
        <taxon>Metazoa</taxon>
        <taxon>Chordata</taxon>
        <taxon>Craniata</taxon>
        <taxon>Vertebrata</taxon>
        <taxon>Euteleostomi</taxon>
        <taxon>Archelosauria</taxon>
        <taxon>Archosauria</taxon>
        <taxon>Dinosauria</taxon>
        <taxon>Saurischia</taxon>
        <taxon>Theropoda</taxon>
        <taxon>Coelurosauria</taxon>
        <taxon>Aves</taxon>
        <taxon>Neognathae</taxon>
        <taxon>Neoaves</taxon>
        <taxon>Telluraves</taxon>
        <taxon>Australaves</taxon>
        <taxon>Psittaciformes</taxon>
        <taxon>Psittacidae</taxon>
        <taxon>Amazona</taxon>
    </lineage>
</organism>
<keyword evidence="6" id="KW-1015">Disulfide bond</keyword>
<comment type="subcellular location">
    <subcellularLocation>
        <location evidence="1">Secreted</location>
    </subcellularLocation>
</comment>
<keyword evidence="2" id="KW-0964">Secreted</keyword>
<dbReference type="Ensembl" id="ENSACOT00000013342.1">
    <property type="protein sequence ID" value="ENSACOP00000012889.1"/>
    <property type="gene ID" value="ENSACOG00000008959.1"/>
</dbReference>
<dbReference type="FunFam" id="4.10.410.10:FF:000019">
    <property type="entry name" value="collagen alpha-1(VII) chain"/>
    <property type="match status" value="1"/>
</dbReference>
<evidence type="ECO:0000259" key="7">
    <source>
        <dbReference type="PROSITE" id="PS50279"/>
    </source>
</evidence>
<evidence type="ECO:0000313" key="8">
    <source>
        <dbReference type="Ensembl" id="ENSACOP00000012889.1"/>
    </source>
</evidence>
<dbReference type="PROSITE" id="PS50279">
    <property type="entry name" value="BPTI_KUNITZ_2"/>
    <property type="match status" value="1"/>
</dbReference>